<dbReference type="KEGG" id="ccot:CCAX7_16840"/>
<accession>A0A402CYY1</accession>
<dbReference type="RefSeq" id="WP_119322499.1">
    <property type="nucleotide sequence ID" value="NZ_AP025739.1"/>
</dbReference>
<sequence>MKCEDALRELSVTPAGSPANILGWRVRRHLRGCPVCTNEWREMNRLEHAARGWRADAPPADLGERILAAARRTEAAPPLSLPEAPKRRQSWTNRHTESGAPLRENHKMQRRLFLTIAVAAGASFIFGLYSHPIVADAQIIRRMDAAVAKVRNAHVVIWTTDYTTDNGAVAHHFETLQKTEESWYQDGKTRKEGLWGSRLIVGATESVTDAQGNKTLRTPGLYYRYDPKAGKVRAVPELGLQWSRFTLDEVAGNLMSRPPSAMETLSVDTLNGRTTREISIATSRDSASMNHHPADGDRRTLCWVDVDTGLPERILDEQYAGAAWRGKSKIELEFNQNLDPALFDPSTLSR</sequence>
<dbReference type="AlphaFoldDB" id="A0A402CYY1"/>
<name>A0A402CYY1_9BACT</name>
<evidence type="ECO:0000313" key="1">
    <source>
        <dbReference type="EMBL" id="BDI29633.1"/>
    </source>
</evidence>
<dbReference type="OrthoDB" id="153510at2"/>
<organism evidence="1 2">
    <name type="scientific">Capsulimonas corticalis</name>
    <dbReference type="NCBI Taxonomy" id="2219043"/>
    <lineage>
        <taxon>Bacteria</taxon>
        <taxon>Bacillati</taxon>
        <taxon>Armatimonadota</taxon>
        <taxon>Armatimonadia</taxon>
        <taxon>Capsulimonadales</taxon>
        <taxon>Capsulimonadaceae</taxon>
        <taxon>Capsulimonas</taxon>
    </lineage>
</organism>
<evidence type="ECO:0000313" key="2">
    <source>
        <dbReference type="Proteomes" id="UP000287394"/>
    </source>
</evidence>
<keyword evidence="2" id="KW-1185">Reference proteome</keyword>
<dbReference type="EMBL" id="AP025739">
    <property type="protein sequence ID" value="BDI29633.1"/>
    <property type="molecule type" value="Genomic_DNA"/>
</dbReference>
<protein>
    <submittedName>
        <fullName evidence="1">Uncharacterized protein</fullName>
    </submittedName>
</protein>
<proteinExistence type="predicted"/>
<dbReference type="Proteomes" id="UP000287394">
    <property type="component" value="Chromosome"/>
</dbReference>
<gene>
    <name evidence="1" type="ORF">CCAX7_16840</name>
</gene>
<reference evidence="1 2" key="1">
    <citation type="journal article" date="2019" name="Int. J. Syst. Evol. Microbiol.">
        <title>Capsulimonas corticalis gen. nov., sp. nov., an aerobic capsulated bacterium, of a novel bacterial order, Capsulimonadales ord. nov., of the class Armatimonadia of the phylum Armatimonadetes.</title>
        <authorList>
            <person name="Li J."/>
            <person name="Kudo C."/>
            <person name="Tonouchi A."/>
        </authorList>
    </citation>
    <scope>NUCLEOTIDE SEQUENCE [LARGE SCALE GENOMIC DNA]</scope>
    <source>
        <strain evidence="1 2">AX-7</strain>
    </source>
</reference>